<dbReference type="InterPro" id="IPR052050">
    <property type="entry name" value="SecEffector_AnkRepeat"/>
</dbReference>
<sequence length="470" mass="54013">MARGAGEPSTKRTKVDEAKEEEDPLVRRREELALGFSNTWVKGKELGARLVREAEEEAEQLYSINVGLRRLLEAQGVRDPMEQQWLKMRLRQKNIVREAKERAILESDRTLSEARLSFGQELRSVCAELEAKNEERLSHFRRLPSELWKKIVDEHLHHNDLFALTMTCRFFREKQKDLGWKLETELNTDCFYELQKSGKVASRTLGWFQWVCDTFEIQPGFEGFYDESRVEGAVYEGHLVIYAASQGSVEILRWLVEEKGWELYYDISWWAGMGGSVEILEFLNLTGYEFDGWVCSGAAKGGHLEALKYLRGLDPPCPWNSLTFSWAAEGGHLEILKWARSQDPPCPWCAMTCMKAAYKGHLDVLKWLRSQDPPCPWNERTCSWAAQGGHLEVLKWLRSQDPPCPWGADTCWCAAKEGHLDVLRWVRAQNPPCPWSVMTCSGAAEGGHLEVLKWVLLQNPHWIDQVGELS</sequence>
<name>A0AAX4PBU0_9CHLO</name>
<dbReference type="PANTHER" id="PTHR46586:SF3">
    <property type="entry name" value="ANKYRIN REPEAT-CONTAINING PROTEIN"/>
    <property type="match status" value="1"/>
</dbReference>
<dbReference type="PANTHER" id="PTHR46586">
    <property type="entry name" value="ANKYRIN REPEAT-CONTAINING PROTEIN"/>
    <property type="match status" value="1"/>
</dbReference>
<reference evidence="2 3" key="1">
    <citation type="submission" date="2024-03" db="EMBL/GenBank/DDBJ databases">
        <title>Complete genome sequence of the green alga Chloropicon roscoffensis RCC1871.</title>
        <authorList>
            <person name="Lemieux C."/>
            <person name="Pombert J.-F."/>
            <person name="Otis C."/>
            <person name="Turmel M."/>
        </authorList>
    </citation>
    <scope>NUCLEOTIDE SEQUENCE [LARGE SCALE GENOMIC DNA]</scope>
    <source>
        <strain evidence="2 3">RCC1871</strain>
    </source>
</reference>
<dbReference type="Proteomes" id="UP001472866">
    <property type="component" value="Chromosome 08"/>
</dbReference>
<evidence type="ECO:0000256" key="1">
    <source>
        <dbReference type="SAM" id="MobiDB-lite"/>
    </source>
</evidence>
<organism evidence="2 3">
    <name type="scientific">Chloropicon roscoffensis</name>
    <dbReference type="NCBI Taxonomy" id="1461544"/>
    <lineage>
        <taxon>Eukaryota</taxon>
        <taxon>Viridiplantae</taxon>
        <taxon>Chlorophyta</taxon>
        <taxon>Chloropicophyceae</taxon>
        <taxon>Chloropicales</taxon>
        <taxon>Chloropicaceae</taxon>
        <taxon>Chloropicon</taxon>
    </lineage>
</organism>
<dbReference type="InterPro" id="IPR036770">
    <property type="entry name" value="Ankyrin_rpt-contain_sf"/>
</dbReference>
<feature type="region of interest" description="Disordered" evidence="1">
    <location>
        <begin position="1"/>
        <end position="24"/>
    </location>
</feature>
<evidence type="ECO:0000313" key="2">
    <source>
        <dbReference type="EMBL" id="WZN63659.1"/>
    </source>
</evidence>
<protein>
    <submittedName>
        <fullName evidence="2">Ankyrin repeat protein</fullName>
    </submittedName>
</protein>
<gene>
    <name evidence="2" type="ORF">HKI87_08g52100</name>
</gene>
<evidence type="ECO:0000313" key="3">
    <source>
        <dbReference type="Proteomes" id="UP001472866"/>
    </source>
</evidence>
<dbReference type="InterPro" id="IPR002110">
    <property type="entry name" value="Ankyrin_rpt"/>
</dbReference>
<accession>A0AAX4PBU0</accession>
<dbReference type="Pfam" id="PF13637">
    <property type="entry name" value="Ank_4"/>
    <property type="match status" value="1"/>
</dbReference>
<dbReference type="AlphaFoldDB" id="A0AAX4PBU0"/>
<dbReference type="SUPFAM" id="SSF48403">
    <property type="entry name" value="Ankyrin repeat"/>
    <property type="match status" value="1"/>
</dbReference>
<dbReference type="Gene3D" id="1.25.40.20">
    <property type="entry name" value="Ankyrin repeat-containing domain"/>
    <property type="match status" value="1"/>
</dbReference>
<dbReference type="EMBL" id="CP151508">
    <property type="protein sequence ID" value="WZN63659.1"/>
    <property type="molecule type" value="Genomic_DNA"/>
</dbReference>
<keyword evidence="3" id="KW-1185">Reference proteome</keyword>
<proteinExistence type="predicted"/>